<evidence type="ECO:0000256" key="1">
    <source>
        <dbReference type="SAM" id="Phobius"/>
    </source>
</evidence>
<dbReference type="EMBL" id="CP147251">
    <property type="protein sequence ID" value="WYJ76622.1"/>
    <property type="molecule type" value="Genomic_DNA"/>
</dbReference>
<protein>
    <recommendedName>
        <fullName evidence="4">DUF4956 domain-containing protein</fullName>
    </recommendedName>
</protein>
<name>A0ABZ2SLA2_9ENTE</name>
<keyword evidence="1" id="KW-0472">Membrane</keyword>
<dbReference type="RefSeq" id="WP_207941227.1">
    <property type="nucleotide sequence ID" value="NZ_CP147251.1"/>
</dbReference>
<sequence length="226" mass="24961">MRDVLLELLKSNQGALTIQDIVLNFFIAGILGVVIYLSYRISHAGGMYSTKFNVSLVMLTLITTLVMNVIGNNIALSLGMVGALSIVRFRTAIKDSRDTAYIFWAIAAGICCGVQEYVIVSIGSGVIFLFLILFGAVKSNERYLLILRGDSSSENLVEQEMEQLFLGKVRYRVKNISNGSLEYIYELSEKQLQNADKKVSSTSAYLSNITGIKTVSIVSQNDEMSR</sequence>
<reference evidence="2 3" key="1">
    <citation type="submission" date="2024-03" db="EMBL/GenBank/DDBJ databases">
        <title>The Genome Sequence of Enterococcus sp. DIV2402.</title>
        <authorList>
            <consortium name="The Broad Institute Genomics Platform"/>
            <consortium name="The Broad Institute Microbial Omics Core"/>
            <consortium name="The Broad Institute Genomic Center for Infectious Diseases"/>
            <person name="Earl A."/>
            <person name="Manson A."/>
            <person name="Gilmore M."/>
            <person name="Schwartman J."/>
            <person name="Shea T."/>
            <person name="Abouelleil A."/>
            <person name="Cao P."/>
            <person name="Chapman S."/>
            <person name="Cusick C."/>
            <person name="Young S."/>
            <person name="Neafsey D."/>
            <person name="Nusbaum C."/>
            <person name="Birren B."/>
        </authorList>
    </citation>
    <scope>NUCLEOTIDE SEQUENCE [LARGE SCALE GENOMIC DNA]</scope>
    <source>
        <strain evidence="2 3">DIV2402</strain>
    </source>
</reference>
<feature type="transmembrane region" description="Helical" evidence="1">
    <location>
        <begin position="21"/>
        <end position="39"/>
    </location>
</feature>
<dbReference type="InterPro" id="IPR032531">
    <property type="entry name" value="DUF4956"/>
</dbReference>
<evidence type="ECO:0008006" key="4">
    <source>
        <dbReference type="Google" id="ProtNLM"/>
    </source>
</evidence>
<keyword evidence="3" id="KW-1185">Reference proteome</keyword>
<dbReference type="Pfam" id="PF16316">
    <property type="entry name" value="DUF4956"/>
    <property type="match status" value="1"/>
</dbReference>
<evidence type="ECO:0000313" key="2">
    <source>
        <dbReference type="EMBL" id="WYJ76622.1"/>
    </source>
</evidence>
<evidence type="ECO:0000313" key="3">
    <source>
        <dbReference type="Proteomes" id="UP000664701"/>
    </source>
</evidence>
<keyword evidence="1" id="KW-1133">Transmembrane helix</keyword>
<feature type="transmembrane region" description="Helical" evidence="1">
    <location>
        <begin position="59"/>
        <end position="89"/>
    </location>
</feature>
<feature type="transmembrane region" description="Helical" evidence="1">
    <location>
        <begin position="101"/>
        <end position="134"/>
    </location>
</feature>
<proteinExistence type="predicted"/>
<organism evidence="2 3">
    <name type="scientific">Candidatus Enterococcus lowellii</name>
    <dbReference type="NCBI Taxonomy" id="2230877"/>
    <lineage>
        <taxon>Bacteria</taxon>
        <taxon>Bacillati</taxon>
        <taxon>Bacillota</taxon>
        <taxon>Bacilli</taxon>
        <taxon>Lactobacillales</taxon>
        <taxon>Enterococcaceae</taxon>
        <taxon>Enterococcus</taxon>
    </lineage>
</organism>
<gene>
    <name evidence="2" type="ORF">DOK78_001255</name>
</gene>
<dbReference type="Proteomes" id="UP000664701">
    <property type="component" value="Chromosome"/>
</dbReference>
<keyword evidence="1" id="KW-0812">Transmembrane</keyword>
<accession>A0ABZ2SLA2</accession>